<keyword evidence="4" id="KW-0175">Coiled coil</keyword>
<evidence type="ECO:0000259" key="7">
    <source>
        <dbReference type="PROSITE" id="PS50089"/>
    </source>
</evidence>
<comment type="caution">
    <text evidence="8">The sequence shown here is derived from an EMBL/GenBank/DDBJ whole genome shotgun (WGS) entry which is preliminary data.</text>
</comment>
<keyword evidence="3" id="KW-0479">Metal-binding</keyword>
<dbReference type="Proteomes" id="UP000554482">
    <property type="component" value="Unassembled WGS sequence"/>
</dbReference>
<dbReference type="PROSITE" id="PS50089">
    <property type="entry name" value="ZF_RING_2"/>
    <property type="match status" value="1"/>
</dbReference>
<gene>
    <name evidence="8" type="ORF">FRX31_023593</name>
</gene>
<feature type="transmembrane region" description="Helical" evidence="6">
    <location>
        <begin position="12"/>
        <end position="30"/>
    </location>
</feature>
<feature type="region of interest" description="Disordered" evidence="5">
    <location>
        <begin position="41"/>
        <end position="84"/>
    </location>
</feature>
<dbReference type="AlphaFoldDB" id="A0A7J6VRK5"/>
<keyword evidence="6" id="KW-0472">Membrane</keyword>
<accession>A0A7J6VRK5</accession>
<keyword evidence="3" id="KW-0862">Zinc</keyword>
<reference evidence="8 9" key="1">
    <citation type="submission" date="2020-06" db="EMBL/GenBank/DDBJ databases">
        <title>Transcriptomic and genomic resources for Thalictrum thalictroides and T. hernandezii: Facilitating candidate gene discovery in an emerging model plant lineage.</title>
        <authorList>
            <person name="Arias T."/>
            <person name="Riano-Pachon D.M."/>
            <person name="Di Stilio V.S."/>
        </authorList>
    </citation>
    <scope>NUCLEOTIDE SEQUENCE [LARGE SCALE GENOMIC DNA]</scope>
    <source>
        <strain evidence="9">cv. WT478/WT964</strain>
        <tissue evidence="8">Leaves</tissue>
    </source>
</reference>
<evidence type="ECO:0000313" key="9">
    <source>
        <dbReference type="Proteomes" id="UP000554482"/>
    </source>
</evidence>
<dbReference type="GO" id="GO:0008270">
    <property type="term" value="F:zinc ion binding"/>
    <property type="evidence" value="ECO:0007669"/>
    <property type="project" value="UniProtKB-KW"/>
</dbReference>
<protein>
    <submittedName>
        <fullName evidence="8">O-glucosyltransferase rumi</fullName>
    </submittedName>
</protein>
<dbReference type="EMBL" id="JABWDY010028817">
    <property type="protein sequence ID" value="KAF5186820.1"/>
    <property type="molecule type" value="Genomic_DNA"/>
</dbReference>
<dbReference type="OrthoDB" id="202415at2759"/>
<feature type="domain" description="RING-type" evidence="7">
    <location>
        <begin position="104"/>
        <end position="143"/>
    </location>
</feature>
<organism evidence="8 9">
    <name type="scientific">Thalictrum thalictroides</name>
    <name type="common">Rue-anemone</name>
    <name type="synonym">Anemone thalictroides</name>
    <dbReference type="NCBI Taxonomy" id="46969"/>
    <lineage>
        <taxon>Eukaryota</taxon>
        <taxon>Viridiplantae</taxon>
        <taxon>Streptophyta</taxon>
        <taxon>Embryophyta</taxon>
        <taxon>Tracheophyta</taxon>
        <taxon>Spermatophyta</taxon>
        <taxon>Magnoliopsida</taxon>
        <taxon>Ranunculales</taxon>
        <taxon>Ranunculaceae</taxon>
        <taxon>Thalictroideae</taxon>
        <taxon>Thalictrum</taxon>
    </lineage>
</organism>
<evidence type="ECO:0000256" key="4">
    <source>
        <dbReference type="SAM" id="Coils"/>
    </source>
</evidence>
<dbReference type="InterPro" id="IPR051091">
    <property type="entry name" value="O-Glucosyltr/Glycosyltrsf_90"/>
</dbReference>
<dbReference type="PANTHER" id="PTHR12203">
    <property type="entry name" value="KDEL LYS-ASP-GLU-LEU CONTAINING - RELATED"/>
    <property type="match status" value="1"/>
</dbReference>
<feature type="coiled-coil region" evidence="4">
    <location>
        <begin position="599"/>
        <end position="626"/>
    </location>
</feature>
<sequence>MISDLLLPLSHTVYLGAMTLLILLAIKICLKFQSTRQDGVGLQAGEGGPERTPLLAHKDDDASSWGSSYDSVSHDEEDAEGLPAVGSLETNSLKEGDTNHPRLCVICFDAPRDSFFLPCGHCATCFTCGTRIVEEAGTCPICRRKMKKVDYLTTRIITQTKTVAGHNLGHTPWHRFPPKKFDEGSSRYATALNHLKCSYLSCLSGITTASYQPKYLPDLQQDYSNASVMCPDFFRWIHHDLEPWAQSRISQSQLMEARKFAAFKVVIVNGRLYVEHYYDCTQTRAMFTIWGLLQLLKRYPGMIPDVELMFDCMDRPFFNKRRYRPGKRWPPPPLFRYCTNEWNFDIPFPDWSFWGWPETNIQPWDKEFRSIKQGSDALNWARKLDRAYWKGNPFVSSSARMELLRCNDTKKWGAEVFIQDWAQESKVGFNQSKLADQCKHRYKIYAEGFAWSVSLKYIISCGSLSLIITPNFEDFFSRGLIPRKNYWPISPANMCQSIKSAVQWGNAHPLEAEAIGKGGQDLMRTLNMEKVYDYMYHLIKEYSKLQNFKPTPPESAQVVCAESVLCYADPRSREFLKNSVTSPSSSPPCTLQPANHSIIENLIQNKKKIINDVQEMEKQQAFQQQNKTNVPQH</sequence>
<keyword evidence="9" id="KW-1185">Reference proteome</keyword>
<evidence type="ECO:0000256" key="3">
    <source>
        <dbReference type="PROSITE-ProRule" id="PRU00175"/>
    </source>
</evidence>
<dbReference type="GO" id="GO:0016740">
    <property type="term" value="F:transferase activity"/>
    <property type="evidence" value="ECO:0007669"/>
    <property type="project" value="UniProtKB-KW"/>
</dbReference>
<evidence type="ECO:0000256" key="2">
    <source>
        <dbReference type="ARBA" id="ARBA00022679"/>
    </source>
</evidence>
<keyword evidence="6" id="KW-0812">Transmembrane</keyword>
<dbReference type="SUPFAM" id="SSF57850">
    <property type="entry name" value="RING/U-box"/>
    <property type="match status" value="1"/>
</dbReference>
<dbReference type="Pfam" id="PF05686">
    <property type="entry name" value="Glyco_transf_90"/>
    <property type="match status" value="1"/>
</dbReference>
<evidence type="ECO:0000256" key="5">
    <source>
        <dbReference type="SAM" id="MobiDB-lite"/>
    </source>
</evidence>
<dbReference type="SMART" id="SM00184">
    <property type="entry name" value="RING"/>
    <property type="match status" value="1"/>
</dbReference>
<evidence type="ECO:0000256" key="1">
    <source>
        <dbReference type="ARBA" id="ARBA00010118"/>
    </source>
</evidence>
<dbReference type="InterPro" id="IPR013083">
    <property type="entry name" value="Znf_RING/FYVE/PHD"/>
</dbReference>
<dbReference type="SMART" id="SM00672">
    <property type="entry name" value="CAP10"/>
    <property type="match status" value="1"/>
</dbReference>
<comment type="similarity">
    <text evidence="1">Belongs to the glycosyltransferase 90 family.</text>
</comment>
<dbReference type="Pfam" id="PF13920">
    <property type="entry name" value="zf-C3HC4_3"/>
    <property type="match status" value="1"/>
</dbReference>
<evidence type="ECO:0000256" key="6">
    <source>
        <dbReference type="SAM" id="Phobius"/>
    </source>
</evidence>
<dbReference type="Gene3D" id="3.30.40.10">
    <property type="entry name" value="Zinc/RING finger domain, C3HC4 (zinc finger)"/>
    <property type="match status" value="1"/>
</dbReference>
<proteinExistence type="inferred from homology"/>
<dbReference type="InterPro" id="IPR001841">
    <property type="entry name" value="Znf_RING"/>
</dbReference>
<dbReference type="PANTHER" id="PTHR12203:SF35">
    <property type="entry name" value="PROTEIN O-GLUCOSYLTRANSFERASE 1"/>
    <property type="match status" value="1"/>
</dbReference>
<evidence type="ECO:0000313" key="8">
    <source>
        <dbReference type="EMBL" id="KAF5186820.1"/>
    </source>
</evidence>
<keyword evidence="3" id="KW-0863">Zinc-finger</keyword>
<keyword evidence="2 8" id="KW-0808">Transferase</keyword>
<dbReference type="InterPro" id="IPR006598">
    <property type="entry name" value="CAP10"/>
</dbReference>
<keyword evidence="6" id="KW-1133">Transmembrane helix</keyword>
<name>A0A7J6VRK5_THATH</name>